<reference evidence="7" key="1">
    <citation type="submission" date="2025-08" db="UniProtKB">
        <authorList>
            <consortium name="RefSeq"/>
        </authorList>
    </citation>
    <scope>IDENTIFICATION</scope>
</reference>
<keyword evidence="2 4" id="KW-0732">Signal</keyword>
<dbReference type="PROSITE" id="PS50912">
    <property type="entry name" value="EAR"/>
    <property type="match status" value="7"/>
</dbReference>
<dbReference type="FunCoup" id="A0A6J2WGK0">
    <property type="interactions" value="1554"/>
</dbReference>
<sequence>MSELLLVCVILLSAITYTHTGPWEPCTDLLPIDFLLRVLPVSGEPVSGVRMVQSGGARGLQFSTSPVALSFPSSQIFTNCHLFPAEFSIVLTLKSSRLPPEREEYVFSLLDEDSDTLLLGLRLSYNKLHFLRSGSRGNKRISFRSVGLADGSWHTVVLAVTGIYTILTVDCSMPLELRNEDPFPSDLSTKGSRFFIGSRRRWKGLFSGLMRQLVLLPGSDATPHICPSLKPQLAVFSIPPVLLHLPVKPPTNQLPFYPYEAEVRVTQGYRPPCGSAEEGQLWFNTHTPELSLCDGHMWIPLLQEKKRLDYVEDYQDLFTNSETFDMEVFQIPSVGLFVAAANRDSRPGSGIYKWTDGKFKLYQNLSTYDAQAWKFFTVGKKRFLVVANSRSKREGKQELSVIYKWSPRQQKFLPYQTIHTHSARDWEAFHIQGDTFLAVANHRREDNSHNIDSVIYKWNPGTKIFEVNQTIQTSGAYDWEFFTVGPYYFLAVANTFNGLSTYINSTIYIWLNGMFHPFQFIMTAGATDWEMFQIESRFFLAVANGQMLSERGPNLHTINSTIYELDMTSKTFIKFQDILTNSAVDWEFFTVGDEKFLVVANSYDGNSYSQNSVIYRWQGYEGFVPVHRLPTIGCRDWEFFNTTEGSYLIYSSATVPLSKIFKLKTY</sequence>
<evidence type="ECO:0000259" key="5">
    <source>
        <dbReference type="SMART" id="SM00210"/>
    </source>
</evidence>
<dbReference type="Gene3D" id="2.60.120.200">
    <property type="match status" value="1"/>
</dbReference>
<dbReference type="SUPFAM" id="SSF49899">
    <property type="entry name" value="Concanavalin A-like lectins/glucanases"/>
    <property type="match status" value="1"/>
</dbReference>
<evidence type="ECO:0000256" key="2">
    <source>
        <dbReference type="ARBA" id="ARBA00022729"/>
    </source>
</evidence>
<dbReference type="InterPro" id="IPR048287">
    <property type="entry name" value="TSPN-like_N"/>
</dbReference>
<dbReference type="InterPro" id="IPR001791">
    <property type="entry name" value="Laminin_G"/>
</dbReference>
<name>A0A6J2WGK0_CHACN</name>
<evidence type="ECO:0000256" key="3">
    <source>
        <dbReference type="ARBA" id="ARBA00022737"/>
    </source>
</evidence>
<feature type="chain" id="PRO_5026650420" evidence="4">
    <location>
        <begin position="21"/>
        <end position="666"/>
    </location>
</feature>
<accession>A0A6J2WGK0</accession>
<dbReference type="PANTHER" id="PTHR15261">
    <property type="entry name" value="THROMBOSPONDIN-TYPE LAMININ G DOMAIN AND EAR REPEAT-CONTAINING"/>
    <property type="match status" value="1"/>
</dbReference>
<keyword evidence="3" id="KW-0677">Repeat</keyword>
<dbReference type="RefSeq" id="XP_030643409.1">
    <property type="nucleotide sequence ID" value="XM_030787549.1"/>
</dbReference>
<evidence type="ECO:0000313" key="6">
    <source>
        <dbReference type="Proteomes" id="UP000504632"/>
    </source>
</evidence>
<keyword evidence="6" id="KW-1185">Reference proteome</keyword>
<dbReference type="Pfam" id="PF03736">
    <property type="entry name" value="EPTP"/>
    <property type="match status" value="6"/>
</dbReference>
<dbReference type="Proteomes" id="UP000504632">
    <property type="component" value="Chromosome 10"/>
</dbReference>
<dbReference type="GO" id="GO:0007165">
    <property type="term" value="P:signal transduction"/>
    <property type="evidence" value="ECO:0007669"/>
    <property type="project" value="TreeGrafter"/>
</dbReference>
<dbReference type="CTD" id="555223"/>
<evidence type="ECO:0000313" key="7">
    <source>
        <dbReference type="RefSeq" id="XP_030643409.1"/>
    </source>
</evidence>
<evidence type="ECO:0000256" key="1">
    <source>
        <dbReference type="ARBA" id="ARBA00004645"/>
    </source>
</evidence>
<organism evidence="6 7">
    <name type="scientific">Chanos chanos</name>
    <name type="common">Milkfish</name>
    <name type="synonym">Mugil chanos</name>
    <dbReference type="NCBI Taxonomy" id="29144"/>
    <lineage>
        <taxon>Eukaryota</taxon>
        <taxon>Metazoa</taxon>
        <taxon>Chordata</taxon>
        <taxon>Craniata</taxon>
        <taxon>Vertebrata</taxon>
        <taxon>Euteleostomi</taxon>
        <taxon>Actinopterygii</taxon>
        <taxon>Neopterygii</taxon>
        <taxon>Teleostei</taxon>
        <taxon>Ostariophysi</taxon>
        <taxon>Gonorynchiformes</taxon>
        <taxon>Chanidae</taxon>
        <taxon>Chanos</taxon>
    </lineage>
</organism>
<proteinExistence type="predicted"/>
<evidence type="ECO:0000256" key="4">
    <source>
        <dbReference type="SAM" id="SignalP"/>
    </source>
</evidence>
<gene>
    <name evidence="7" type="primary">tspearb</name>
</gene>
<comment type="subcellular location">
    <subcellularLocation>
        <location evidence="1">Cell projection</location>
        <location evidence="1">Stereocilium</location>
    </subcellularLocation>
</comment>
<dbReference type="PANTHER" id="PTHR15261:SF5">
    <property type="entry name" value="THROMBOSPONDIN-TYPE LAMININ G DOMAIN AND EAR REPEAT-CONTAINING PROTEIN"/>
    <property type="match status" value="1"/>
</dbReference>
<dbReference type="InterPro" id="IPR013320">
    <property type="entry name" value="ConA-like_dom_sf"/>
</dbReference>
<dbReference type="InParanoid" id="A0A6J2WGK0"/>
<feature type="domain" description="Thrombospondin-like N-terminal" evidence="5">
    <location>
        <begin position="42"/>
        <end position="219"/>
    </location>
</feature>
<protein>
    <submittedName>
        <fullName evidence="7">Thrombospondin-type laminin G domain and EAR repeat-containing protein</fullName>
    </submittedName>
</protein>
<dbReference type="AlphaFoldDB" id="A0A6J2WGK0"/>
<dbReference type="GeneID" id="115823496"/>
<dbReference type="InterPro" id="IPR009039">
    <property type="entry name" value="EAR"/>
</dbReference>
<feature type="signal peptide" evidence="4">
    <location>
        <begin position="1"/>
        <end position="20"/>
    </location>
</feature>
<dbReference type="Pfam" id="PF02210">
    <property type="entry name" value="Laminin_G_2"/>
    <property type="match status" value="1"/>
</dbReference>
<dbReference type="GO" id="GO:0032420">
    <property type="term" value="C:stereocilium"/>
    <property type="evidence" value="ECO:0007669"/>
    <property type="project" value="UniProtKB-SubCell"/>
</dbReference>
<dbReference type="InterPro" id="IPR005492">
    <property type="entry name" value="EPTP"/>
</dbReference>
<dbReference type="SMART" id="SM00210">
    <property type="entry name" value="TSPN"/>
    <property type="match status" value="1"/>
</dbReference>
<dbReference type="OrthoDB" id="408373at2759"/>